<reference evidence="3 4" key="1">
    <citation type="submission" date="2019-11" db="EMBL/GenBank/DDBJ databases">
        <title>Genome sequences of 17 halophilic strains isolated from different environments.</title>
        <authorList>
            <person name="Furrow R.E."/>
        </authorList>
    </citation>
    <scope>NUCLEOTIDE SEQUENCE [LARGE SCALE GENOMIC DNA]</scope>
    <source>
        <strain evidence="3 4">22506_14_FS</strain>
    </source>
</reference>
<dbReference type="Pfam" id="PF13193">
    <property type="entry name" value="AMP-binding_C"/>
    <property type="match status" value="1"/>
</dbReference>
<dbReference type="GO" id="GO:0016878">
    <property type="term" value="F:acid-thiol ligase activity"/>
    <property type="evidence" value="ECO:0007669"/>
    <property type="project" value="UniProtKB-ARBA"/>
</dbReference>
<evidence type="ECO:0000259" key="2">
    <source>
        <dbReference type="Pfam" id="PF13193"/>
    </source>
</evidence>
<evidence type="ECO:0000313" key="3">
    <source>
        <dbReference type="EMBL" id="MYL62231.1"/>
    </source>
</evidence>
<dbReference type="PROSITE" id="PS00455">
    <property type="entry name" value="AMP_BINDING"/>
    <property type="match status" value="1"/>
</dbReference>
<proteinExistence type="predicted"/>
<organism evidence="3 4">
    <name type="scientific">Guptibacillus hwajinpoensis</name>
    <dbReference type="NCBI Taxonomy" id="208199"/>
    <lineage>
        <taxon>Bacteria</taxon>
        <taxon>Bacillati</taxon>
        <taxon>Bacillota</taxon>
        <taxon>Bacilli</taxon>
        <taxon>Bacillales</taxon>
        <taxon>Guptibacillaceae</taxon>
        <taxon>Guptibacillus</taxon>
    </lineage>
</organism>
<dbReference type="Gene3D" id="3.40.50.12780">
    <property type="entry name" value="N-terminal domain of ligase-like"/>
    <property type="match status" value="2"/>
</dbReference>
<dbReference type="InterPro" id="IPR025110">
    <property type="entry name" value="AMP-bd_C"/>
</dbReference>
<name>A0A845EP80_9BACL</name>
<protein>
    <submittedName>
        <fullName evidence="3">AMP-binding protein</fullName>
    </submittedName>
</protein>
<dbReference type="Pfam" id="PF00501">
    <property type="entry name" value="AMP-binding"/>
    <property type="match status" value="1"/>
</dbReference>
<dbReference type="EMBL" id="WMEY01000001">
    <property type="protein sequence ID" value="MYL62231.1"/>
    <property type="molecule type" value="Genomic_DNA"/>
</dbReference>
<evidence type="ECO:0000313" key="4">
    <source>
        <dbReference type="Proteomes" id="UP000447833"/>
    </source>
</evidence>
<dbReference type="Gene3D" id="3.30.300.30">
    <property type="match status" value="1"/>
</dbReference>
<dbReference type="InterPro" id="IPR000873">
    <property type="entry name" value="AMP-dep_synth/lig_dom"/>
</dbReference>
<comment type="caution">
    <text evidence="3">The sequence shown here is derived from an EMBL/GenBank/DDBJ whole genome shotgun (WGS) entry which is preliminary data.</text>
</comment>
<dbReference type="InterPro" id="IPR050237">
    <property type="entry name" value="ATP-dep_AMP-bd_enzyme"/>
</dbReference>
<dbReference type="InterPro" id="IPR042099">
    <property type="entry name" value="ANL_N_sf"/>
</dbReference>
<dbReference type="InterPro" id="IPR045851">
    <property type="entry name" value="AMP-bd_C_sf"/>
</dbReference>
<dbReference type="AlphaFoldDB" id="A0A845EP80"/>
<feature type="domain" description="AMP-dependent synthetase/ligase" evidence="1">
    <location>
        <begin position="23"/>
        <end position="421"/>
    </location>
</feature>
<dbReference type="InterPro" id="IPR020845">
    <property type="entry name" value="AMP-binding_CS"/>
</dbReference>
<dbReference type="PANTHER" id="PTHR43767:SF1">
    <property type="entry name" value="NONRIBOSOMAL PEPTIDE SYNTHASE PES1 (EUROFUNG)-RELATED"/>
    <property type="match status" value="1"/>
</dbReference>
<dbReference type="PANTHER" id="PTHR43767">
    <property type="entry name" value="LONG-CHAIN-FATTY-ACID--COA LIGASE"/>
    <property type="match status" value="1"/>
</dbReference>
<dbReference type="Proteomes" id="UP000447833">
    <property type="component" value="Unassembled WGS sequence"/>
</dbReference>
<dbReference type="SUPFAM" id="SSF56801">
    <property type="entry name" value="Acetyl-CoA synthetase-like"/>
    <property type="match status" value="1"/>
</dbReference>
<sequence length="577" mass="65954">MIKTTDYFSGTLHTDQEIVTRQLERWADEIGDNIYFYYGENDKSYSYKKFNEMTNSIAHYLISSGIKKGDRISVFLKNPLVTTLAMFGIWKAGAIYCPINFNYKGKLLTYQLNDTEPALLITEKRMLPIINEINQKVTIPSLIVHSPKKQDHDYNSEVSNYLFEYPAKEIPFDDLLEGNTENIMIPVHYSDTANIIYTSGTTGPAKGVVQSYRWMNAYTHTFRLFNNQHDIVYNDLPLYHVGGAFALVARAAFVGCKVAVWDKFSPDNFWKRIHHSGASNAILLDVMIPWLMKAFEKTDDYINPLNKVYMQPLPDYHHKVAKRFGFDFVFTGYGQTESGNGFVSVIEELEEGKGTPHNLYKGYTHKQIKEIANDVKITIRPGSTKLRKGHMGAPSPFIQAAVLNENDKECAAGEVGELAFRAKYPSIILNEYFNKPNATKKAFQNGWFHTGDAAYKDEENDYYFVDRLGDVIRHRGENVSSYQIEDAINSHKSVQVSAVFPIPALEGDEDDIAAYIVLKADEIETTESILEFLNRELPKFMLPNHVRFIEDLPRTPTNKIEKFKLKKLLFEELSCDS</sequence>
<accession>A0A845EP80</accession>
<gene>
    <name evidence="3" type="ORF">GLW07_02560</name>
</gene>
<evidence type="ECO:0000259" key="1">
    <source>
        <dbReference type="Pfam" id="PF00501"/>
    </source>
</evidence>
<feature type="domain" description="AMP-binding enzyme C-terminal" evidence="2">
    <location>
        <begin position="483"/>
        <end position="559"/>
    </location>
</feature>
<dbReference type="RefSeq" id="WP_160918100.1">
    <property type="nucleotide sequence ID" value="NZ_WMEY01000001.1"/>
</dbReference>